<dbReference type="Gene3D" id="3.30.1780.10">
    <property type="entry name" value="ornithine cyclodeaminase, domain 1"/>
    <property type="match status" value="1"/>
</dbReference>
<protein>
    <recommendedName>
        <fullName evidence="3">Ketimine reductase mu-crystallin</fullName>
        <ecNumber evidence="16">1.5.1.1</ecNumber>
        <ecNumber evidence="2">1.5.1.25</ecNumber>
    </recommendedName>
    <alternativeName>
        <fullName evidence="17">1-piperideine-2-carboxylate/1-pyrroline-2-carboxylate reductase</fullName>
    </alternativeName>
    <alternativeName>
        <fullName evidence="4">NADP-regulated thyroid-hormone-binding protein</fullName>
    </alternativeName>
</protein>
<comment type="catalytic activity">
    <reaction evidence="10">
        <text>(R)-lanthionine ketimine + NADPH + 2 H(+) = (3R,5R)-1,4-thiomorpholine-3,5-dicarboxylate + NADP(+)</text>
        <dbReference type="Rhea" id="RHEA:68040"/>
        <dbReference type="ChEBI" id="CHEBI:15378"/>
        <dbReference type="ChEBI" id="CHEBI:57783"/>
        <dbReference type="ChEBI" id="CHEBI:58349"/>
        <dbReference type="ChEBI" id="CHEBI:176891"/>
        <dbReference type="ChEBI" id="CHEBI:176892"/>
    </reaction>
    <physiologicalReaction direction="left-to-right" evidence="10">
        <dbReference type="Rhea" id="RHEA:68041"/>
    </physiologicalReaction>
</comment>
<dbReference type="InterPro" id="IPR036291">
    <property type="entry name" value="NAD(P)-bd_dom_sf"/>
</dbReference>
<comment type="catalytic activity">
    <reaction evidence="14">
        <text>L-pipecolate + NADP(+) = Delta(1)-piperideine-2-carboxylate + NADPH + H(+)</text>
        <dbReference type="Rhea" id="RHEA:12524"/>
        <dbReference type="ChEBI" id="CHEBI:15378"/>
        <dbReference type="ChEBI" id="CHEBI:57783"/>
        <dbReference type="ChEBI" id="CHEBI:58349"/>
        <dbReference type="ChEBI" id="CHEBI:61185"/>
        <dbReference type="ChEBI" id="CHEBI:77631"/>
        <dbReference type="EC" id="1.5.1.1"/>
    </reaction>
    <physiologicalReaction direction="right-to-left" evidence="14">
        <dbReference type="Rhea" id="RHEA:12526"/>
    </physiologicalReaction>
</comment>
<organism evidence="18 19">
    <name type="scientific">Drosophila kikkawai</name>
    <name type="common">Fruit fly</name>
    <dbReference type="NCBI Taxonomy" id="30033"/>
    <lineage>
        <taxon>Eukaryota</taxon>
        <taxon>Metazoa</taxon>
        <taxon>Ecdysozoa</taxon>
        <taxon>Arthropoda</taxon>
        <taxon>Hexapoda</taxon>
        <taxon>Insecta</taxon>
        <taxon>Pterygota</taxon>
        <taxon>Neoptera</taxon>
        <taxon>Endopterygota</taxon>
        <taxon>Diptera</taxon>
        <taxon>Brachycera</taxon>
        <taxon>Muscomorpha</taxon>
        <taxon>Ephydroidea</taxon>
        <taxon>Drosophilidae</taxon>
        <taxon>Drosophila</taxon>
        <taxon>Sophophora</taxon>
    </lineage>
</organism>
<proteinExistence type="inferred from homology"/>
<dbReference type="Proteomes" id="UP001652661">
    <property type="component" value="Chromosome X"/>
</dbReference>
<dbReference type="GO" id="GO:0042562">
    <property type="term" value="F:hormone binding"/>
    <property type="evidence" value="ECO:0007669"/>
    <property type="project" value="TreeGrafter"/>
</dbReference>
<dbReference type="GO" id="GO:0047127">
    <property type="term" value="F:thiomorpholine-carboxylate dehydrogenase activity"/>
    <property type="evidence" value="ECO:0007669"/>
    <property type="project" value="UniProtKB-EC"/>
</dbReference>
<dbReference type="AlphaFoldDB" id="A0A6P4ISB8"/>
<sequence length="347" mass="36925">MSGHSPAYYGADAVRRVLTWPLVNAAVESALKAVVKDQGSAGSPFAIQPNRIFTNCGDRSQVLLTMPAFVGNYSLGLKEDAASSRSTLACKLVTSFSGNPQRQPPLPSVQAHVLLFNNQTGELSAIMEGTDLTTWRTAAASVLATKYLYFRRFGSQAEVERDINVAVVGCGVQGQIHAAGFCANFRVKQLTLYNRTEAKARDLAEQLNRELSSQDLPKIVVCSSSAEACQDADVICIATYSPDALVHAKDLRKSSVHINAVGAGEVHFGEVASDVYRQAKVYVDCHANAEAELKGLPAPIAGELGAVILNADYPAQSGISIFQSMGMAAEDACVAQAVQQAIQQESS</sequence>
<keyword evidence="18" id="KW-1185">Reference proteome</keyword>
<comment type="similarity">
    <text evidence="1">Belongs to the ornithine cyclodeaminase/mu-crystallin family.</text>
</comment>
<evidence type="ECO:0000256" key="5">
    <source>
        <dbReference type="ARBA" id="ARBA00093190"/>
    </source>
</evidence>
<evidence type="ECO:0000256" key="1">
    <source>
        <dbReference type="ARBA" id="ARBA00008903"/>
    </source>
</evidence>
<evidence type="ECO:0000313" key="19">
    <source>
        <dbReference type="RefSeq" id="XP_017025756.1"/>
    </source>
</evidence>
<dbReference type="InterPro" id="IPR023401">
    <property type="entry name" value="ODC_N"/>
</dbReference>
<dbReference type="GO" id="GO:0005737">
    <property type="term" value="C:cytoplasm"/>
    <property type="evidence" value="ECO:0007669"/>
    <property type="project" value="TreeGrafter"/>
</dbReference>
<evidence type="ECO:0000256" key="17">
    <source>
        <dbReference type="ARBA" id="ARBA00093650"/>
    </source>
</evidence>
<evidence type="ECO:0000256" key="11">
    <source>
        <dbReference type="ARBA" id="ARBA00093250"/>
    </source>
</evidence>
<evidence type="ECO:0000256" key="10">
    <source>
        <dbReference type="ARBA" id="ARBA00093248"/>
    </source>
</evidence>
<evidence type="ECO:0000256" key="8">
    <source>
        <dbReference type="ARBA" id="ARBA00093226"/>
    </source>
</evidence>
<reference evidence="19" key="1">
    <citation type="submission" date="2025-08" db="UniProtKB">
        <authorList>
            <consortium name="RefSeq"/>
        </authorList>
    </citation>
    <scope>IDENTIFICATION</scope>
    <source>
        <strain evidence="19">14028-0561.14</strain>
        <tissue evidence="19">Whole fly</tissue>
    </source>
</reference>
<evidence type="ECO:0000256" key="7">
    <source>
        <dbReference type="ARBA" id="ARBA00093203"/>
    </source>
</evidence>
<gene>
    <name evidence="19" type="primary">LOC108077093</name>
</gene>
<dbReference type="PIRSF" id="PIRSF001439">
    <property type="entry name" value="CryM"/>
    <property type="match status" value="1"/>
</dbReference>
<dbReference type="PANTHER" id="PTHR13812:SF19">
    <property type="entry name" value="KETIMINE REDUCTASE MU-CRYSTALLIN"/>
    <property type="match status" value="1"/>
</dbReference>
<comment type="subunit">
    <text evidence="15">Homodimer. Binds the thyroid hormone triiodothyronine (T3); T3 binding inhibits enzymatic activity.</text>
</comment>
<comment type="catalytic activity">
    <reaction evidence="9">
        <text>(S)-cystathionine ketimine + NADPH + 2 H(+) = (3R,5S)-2,3,5,6,7-pentahydro-1,4-thiazepine-3,5-dicarboxylate + NADP(+)</text>
        <dbReference type="Rhea" id="RHEA:68036"/>
        <dbReference type="ChEBI" id="CHEBI:15378"/>
        <dbReference type="ChEBI" id="CHEBI:57783"/>
        <dbReference type="ChEBI" id="CHEBI:58349"/>
        <dbReference type="ChEBI" id="CHEBI:176808"/>
        <dbReference type="ChEBI" id="CHEBI:176810"/>
    </reaction>
    <physiologicalReaction direction="left-to-right" evidence="9">
        <dbReference type="Rhea" id="RHEA:68037"/>
    </physiologicalReaction>
</comment>
<evidence type="ECO:0000256" key="4">
    <source>
        <dbReference type="ARBA" id="ARBA00033420"/>
    </source>
</evidence>
<evidence type="ECO:0000256" key="12">
    <source>
        <dbReference type="ARBA" id="ARBA00093263"/>
    </source>
</evidence>
<name>A0A6P4ISB8_DROKI</name>
<dbReference type="GO" id="GO:0050241">
    <property type="term" value="F:pyrroline-2-carboxylate reductase activity"/>
    <property type="evidence" value="ECO:0007669"/>
    <property type="project" value="UniProtKB-EC"/>
</dbReference>
<comment type="catalytic activity">
    <reaction evidence="12">
        <text>(3R)-1,4-thiomorpholine-3-carboxylate + NADP(+) = 3,4-dehydrothiomorpholine-3-carboxylate + NADPH + 2 H(+)</text>
        <dbReference type="Rhea" id="RHEA:12500"/>
        <dbReference type="ChEBI" id="CHEBI:15378"/>
        <dbReference type="ChEBI" id="CHEBI:57783"/>
        <dbReference type="ChEBI" id="CHEBI:58349"/>
        <dbReference type="ChEBI" id="CHEBI:58517"/>
        <dbReference type="ChEBI" id="CHEBI:176873"/>
        <dbReference type="EC" id="1.5.1.25"/>
    </reaction>
    <physiologicalReaction direction="right-to-left" evidence="12">
        <dbReference type="Rhea" id="RHEA:12502"/>
    </physiologicalReaction>
</comment>
<comment type="catalytic activity">
    <reaction evidence="5">
        <text>L-pipecolate + NAD(+) = Delta(1)-piperideine-2-carboxylate + NADH + H(+)</text>
        <dbReference type="Rhea" id="RHEA:30807"/>
        <dbReference type="ChEBI" id="CHEBI:15378"/>
        <dbReference type="ChEBI" id="CHEBI:57540"/>
        <dbReference type="ChEBI" id="CHEBI:57945"/>
        <dbReference type="ChEBI" id="CHEBI:61185"/>
        <dbReference type="ChEBI" id="CHEBI:77631"/>
        <dbReference type="EC" id="1.5.1.1"/>
    </reaction>
    <physiologicalReaction direction="right-to-left" evidence="5">
        <dbReference type="Rhea" id="RHEA:30809"/>
    </physiologicalReaction>
</comment>
<evidence type="ECO:0000256" key="15">
    <source>
        <dbReference type="ARBA" id="ARBA00093567"/>
    </source>
</evidence>
<dbReference type="OMA" id="ICIATYS"/>
<dbReference type="Gene3D" id="3.40.50.720">
    <property type="entry name" value="NAD(P)-binding Rossmann-like Domain"/>
    <property type="match status" value="1"/>
</dbReference>
<evidence type="ECO:0000256" key="14">
    <source>
        <dbReference type="ARBA" id="ARBA00093273"/>
    </source>
</evidence>
<dbReference type="EC" id="1.5.1.25" evidence="2"/>
<comment type="catalytic activity">
    <reaction evidence="8">
        <text>(3R)-1,4-thiomorpholine-3-carboxylate + NAD(+) = 3,4-dehydrothiomorpholine-3-carboxylate + NADH + 2 H(+)</text>
        <dbReference type="Rhea" id="RHEA:12504"/>
        <dbReference type="ChEBI" id="CHEBI:15378"/>
        <dbReference type="ChEBI" id="CHEBI:57540"/>
        <dbReference type="ChEBI" id="CHEBI:57945"/>
        <dbReference type="ChEBI" id="CHEBI:58517"/>
        <dbReference type="ChEBI" id="CHEBI:176873"/>
        <dbReference type="EC" id="1.5.1.25"/>
    </reaction>
    <physiologicalReaction direction="right-to-left" evidence="8">
        <dbReference type="Rhea" id="RHEA:12506"/>
    </physiologicalReaction>
</comment>
<comment type="catalytic activity">
    <reaction evidence="7">
        <text>L-proline + NADP(+) = 1-pyrroline-2-carboxylate + NADPH + H(+)</text>
        <dbReference type="Rhea" id="RHEA:20317"/>
        <dbReference type="ChEBI" id="CHEBI:15378"/>
        <dbReference type="ChEBI" id="CHEBI:39785"/>
        <dbReference type="ChEBI" id="CHEBI:57783"/>
        <dbReference type="ChEBI" id="CHEBI:58349"/>
        <dbReference type="ChEBI" id="CHEBI:60039"/>
        <dbReference type="EC" id="1.5.1.1"/>
    </reaction>
    <physiologicalReaction direction="right-to-left" evidence="7">
        <dbReference type="Rhea" id="RHEA:20319"/>
    </physiologicalReaction>
</comment>
<evidence type="ECO:0000256" key="16">
    <source>
        <dbReference type="ARBA" id="ARBA00093598"/>
    </source>
</evidence>
<evidence type="ECO:0000256" key="9">
    <source>
        <dbReference type="ARBA" id="ARBA00093227"/>
    </source>
</evidence>
<dbReference type="OrthoDB" id="41492at2759"/>
<dbReference type="EC" id="1.5.1.1" evidence="16"/>
<evidence type="ECO:0000256" key="3">
    <source>
        <dbReference type="ARBA" id="ARBA00015173"/>
    </source>
</evidence>
<evidence type="ECO:0000256" key="2">
    <source>
        <dbReference type="ARBA" id="ARBA00012883"/>
    </source>
</evidence>
<accession>A0A6P4ISB8</accession>
<dbReference type="SUPFAM" id="SSF51735">
    <property type="entry name" value="NAD(P)-binding Rossmann-fold domains"/>
    <property type="match status" value="1"/>
</dbReference>
<evidence type="ECO:0000313" key="18">
    <source>
        <dbReference type="Proteomes" id="UP001652661"/>
    </source>
</evidence>
<dbReference type="RefSeq" id="XP_017025756.1">
    <property type="nucleotide sequence ID" value="XM_017170267.3"/>
</dbReference>
<dbReference type="GeneID" id="108077093"/>
<dbReference type="PANTHER" id="PTHR13812">
    <property type="entry name" value="KETIMINE REDUCTASE MU-CRYSTALLIN"/>
    <property type="match status" value="1"/>
</dbReference>
<dbReference type="InterPro" id="IPR003462">
    <property type="entry name" value="ODC_Mu_crystall"/>
</dbReference>
<evidence type="ECO:0000256" key="13">
    <source>
        <dbReference type="ARBA" id="ARBA00093264"/>
    </source>
</evidence>
<comment type="catalytic activity">
    <reaction evidence="13">
        <text>L-proline + NAD(+) = 1-pyrroline-2-carboxylate + NADH + H(+)</text>
        <dbReference type="Rhea" id="RHEA:20321"/>
        <dbReference type="ChEBI" id="CHEBI:15378"/>
        <dbReference type="ChEBI" id="CHEBI:39785"/>
        <dbReference type="ChEBI" id="CHEBI:57540"/>
        <dbReference type="ChEBI" id="CHEBI:57945"/>
        <dbReference type="ChEBI" id="CHEBI:60039"/>
        <dbReference type="EC" id="1.5.1.1"/>
    </reaction>
    <physiologicalReaction direction="right-to-left" evidence="13">
        <dbReference type="Rhea" id="RHEA:20323"/>
    </physiologicalReaction>
</comment>
<evidence type="ECO:0000256" key="6">
    <source>
        <dbReference type="ARBA" id="ARBA00093197"/>
    </source>
</evidence>
<dbReference type="Pfam" id="PF02423">
    <property type="entry name" value="OCD_Mu_crystall"/>
    <property type="match status" value="1"/>
</dbReference>
<comment type="catalytic activity">
    <reaction evidence="6">
        <text>Delta(2)-thiazoline-2-carboxylate + NADPH + 2 H(+) = L-thiazolidine-2-carboxylate + NADP(+)</text>
        <dbReference type="Rhea" id="RHEA:68072"/>
        <dbReference type="ChEBI" id="CHEBI:15378"/>
        <dbReference type="ChEBI" id="CHEBI:57783"/>
        <dbReference type="ChEBI" id="CHEBI:58349"/>
        <dbReference type="ChEBI" id="CHEBI:176895"/>
        <dbReference type="ChEBI" id="CHEBI:176896"/>
    </reaction>
    <physiologicalReaction direction="left-to-right" evidence="6">
        <dbReference type="Rhea" id="RHEA:68073"/>
    </physiologicalReaction>
</comment>
<comment type="catalytic activity">
    <reaction evidence="11">
        <text>(S)-cystathionine ketimine + NADH + 2 H(+) = (3R,5S)-2,3,5,6,7-pentahydro-1,4-thiazepine-3,5-dicarboxylate + NAD(+)</text>
        <dbReference type="Rhea" id="RHEA:68032"/>
        <dbReference type="ChEBI" id="CHEBI:15378"/>
        <dbReference type="ChEBI" id="CHEBI:57540"/>
        <dbReference type="ChEBI" id="CHEBI:57945"/>
        <dbReference type="ChEBI" id="CHEBI:176808"/>
        <dbReference type="ChEBI" id="CHEBI:176810"/>
    </reaction>
    <physiologicalReaction direction="left-to-right" evidence="11">
        <dbReference type="Rhea" id="RHEA:68033"/>
    </physiologicalReaction>
</comment>